<name>A0ABU7S8D6_9ACTN</name>
<dbReference type="Gene3D" id="2.60.40.10">
    <property type="entry name" value="Immunoglobulins"/>
    <property type="match status" value="2"/>
</dbReference>
<dbReference type="InterPro" id="IPR013783">
    <property type="entry name" value="Ig-like_fold"/>
</dbReference>
<evidence type="ECO:0000313" key="3">
    <source>
        <dbReference type="Proteomes" id="UP001339911"/>
    </source>
</evidence>
<dbReference type="Proteomes" id="UP001339911">
    <property type="component" value="Unassembled WGS sequence"/>
</dbReference>
<dbReference type="InterPro" id="IPR006311">
    <property type="entry name" value="TAT_signal"/>
</dbReference>
<proteinExistence type="predicted"/>
<sequence>MTTPSTPAATRGRAAPRRRLATLAVAALAAGVLPVLVTSAPASSAPGQPANPWTRLADGSSAARSAGPTDIQAERFTGYALDRASLAATLERAPEERAGTAPARSLVVALPAPDGTFQRFALVDSPVMAPGLAARHPEIRTYAGRGVDDPTATVRADLTPLGFHASVRSERGVWYVDPYSRSDQGRYASYYVRDATNPDGPFVEREDVAHAAEELADDVPAALDSAGGDVTLRTYRLALVTDPSYATYFGPANVTAAKVTLVNRVTQIYEDETAIRLVLVDETEKTNLNTPAEATGANGPCGAAPCYTEAQLASCAGGTLNRNNIVLGQLVGASDYDVGHIGLGVNGGGIAGLGVVGGANKARGCTGLPTPVGDFFAVDYVAHEIGHQFAGNHTFNGTQWNCSGGNRSPANSYEPGSGSSIMAYAGICQQDNLQPHSDPYWSQRSYTEITTYVTSARPAVNEVQNVSLRDFDTDGDSFRLRFGGAESAPIVRGGNYSAAGIKAAIEAIPGWPAGALVAVAPFGGTGVLDDAGFQVTFAGGPVAAVNVEALAVTNASGADGFVGETVKGGPIDNGGWRVEQTGNSAPVVTVPAAYTIPVRTPFALTGSATDADGDTVTYLWEQNDRGGVGGSTAGTALVSNTKTNGPLFRQFGTAAVVSPTDTLEYHSPGQNAVTTDPTRVFPDLAQIAADNTNAKTGTCPAAPPPPVSGGASNVPPEIVDCYSEFLPTADWVGVGDRTLHFRLTARDGNPGAGGIGSADTALTLAPAAGPFLVTSQAGAQTLAGGATLPVSWDVAGTDAAPVGVSEVKISLSVDGGRTFGYVLAERTANDGAETVTLPNIGAKAARIKIEAIGNVFFDLNDADLTLQATPKVIFDGGEVVTVQYSDPILPEVRVTATDPDGGPGQLAATATGLPAGLALGAKTPEEPDGAGAPAVWGVVGNNRAAPGDYPVTVTVTDQHGQSGTVSFTIRVVPEAAELAYTGDTLVSGSGRNADVLLQATLREIPPGSGAEPWPGDVSTATVTFAAGGRTLCTDVPAPLGTDDFGSVATCTASLPAGGHEVTVTLGGNYAGSTKARVEVARAGTSVVLGGGSVTPTRSAGAYPVEPKSRVDFSVLVAQTRLGGTGTTTLSFRSEGRSYEIRGVGLDSFGVRSGGGADRLDLRSRAGLYDVTDPRRPVTVATGLSLRVTGTDRGPLGGRDSVAVTLTEGDRLLLATDWTGLTSKEINLTSGTLLVL</sequence>
<dbReference type="SUPFAM" id="SSF55486">
    <property type="entry name" value="Metalloproteases ('zincins'), catalytic domain"/>
    <property type="match status" value="1"/>
</dbReference>
<dbReference type="Pfam" id="PF05345">
    <property type="entry name" value="He_PIG"/>
    <property type="match status" value="1"/>
</dbReference>
<dbReference type="InterPro" id="IPR024079">
    <property type="entry name" value="MetalloPept_cat_dom_sf"/>
</dbReference>
<keyword evidence="3" id="KW-1185">Reference proteome</keyword>
<dbReference type="PROSITE" id="PS51318">
    <property type="entry name" value="TAT"/>
    <property type="match status" value="1"/>
</dbReference>
<gene>
    <name evidence="2" type="ORF">V1634_05155</name>
</gene>
<reference evidence="2 3" key="1">
    <citation type="submission" date="2024-01" db="EMBL/GenBank/DDBJ databases">
        <title>Genome insights into Plantactinospora veratri sp. nov.</title>
        <authorList>
            <person name="Wang L."/>
        </authorList>
    </citation>
    <scope>NUCLEOTIDE SEQUENCE [LARGE SCALE GENOMIC DNA]</scope>
    <source>
        <strain evidence="2 3">NEAU-FHS4</strain>
    </source>
</reference>
<organism evidence="2 3">
    <name type="scientific">Plantactinospora veratri</name>
    <dbReference type="NCBI Taxonomy" id="1436122"/>
    <lineage>
        <taxon>Bacteria</taxon>
        <taxon>Bacillati</taxon>
        <taxon>Actinomycetota</taxon>
        <taxon>Actinomycetes</taxon>
        <taxon>Micromonosporales</taxon>
        <taxon>Micromonosporaceae</taxon>
        <taxon>Plantactinospora</taxon>
    </lineage>
</organism>
<accession>A0ABU7S8D6</accession>
<feature type="region of interest" description="Disordered" evidence="1">
    <location>
        <begin position="41"/>
        <end position="69"/>
    </location>
</feature>
<evidence type="ECO:0000313" key="2">
    <source>
        <dbReference type="EMBL" id="MEE6306218.1"/>
    </source>
</evidence>
<protein>
    <submittedName>
        <fullName evidence="2">M12 family metallo-peptidase</fullName>
    </submittedName>
</protein>
<dbReference type="Gene3D" id="3.40.390.10">
    <property type="entry name" value="Collagenase (Catalytic Domain)"/>
    <property type="match status" value="1"/>
</dbReference>
<dbReference type="RefSeq" id="WP_331206578.1">
    <property type="nucleotide sequence ID" value="NZ_JAZGQL010000004.1"/>
</dbReference>
<comment type="caution">
    <text evidence="2">The sequence shown here is derived from an EMBL/GenBank/DDBJ whole genome shotgun (WGS) entry which is preliminary data.</text>
</comment>
<evidence type="ECO:0000256" key="1">
    <source>
        <dbReference type="SAM" id="MobiDB-lite"/>
    </source>
</evidence>
<dbReference type="Pfam" id="PF13574">
    <property type="entry name" value="Reprolysin_2"/>
    <property type="match status" value="1"/>
</dbReference>
<feature type="compositionally biased region" description="Low complexity" evidence="1">
    <location>
        <begin position="41"/>
        <end position="52"/>
    </location>
</feature>
<dbReference type="EMBL" id="JAZGQL010000004">
    <property type="protein sequence ID" value="MEE6306218.1"/>
    <property type="molecule type" value="Genomic_DNA"/>
</dbReference>